<organism evidence="1 2">
    <name type="scientific">Liparis tanakae</name>
    <name type="common">Tanaka's snailfish</name>
    <dbReference type="NCBI Taxonomy" id="230148"/>
    <lineage>
        <taxon>Eukaryota</taxon>
        <taxon>Metazoa</taxon>
        <taxon>Chordata</taxon>
        <taxon>Craniata</taxon>
        <taxon>Vertebrata</taxon>
        <taxon>Euteleostomi</taxon>
        <taxon>Actinopterygii</taxon>
        <taxon>Neopterygii</taxon>
        <taxon>Teleostei</taxon>
        <taxon>Neoteleostei</taxon>
        <taxon>Acanthomorphata</taxon>
        <taxon>Eupercaria</taxon>
        <taxon>Perciformes</taxon>
        <taxon>Cottioidei</taxon>
        <taxon>Cottales</taxon>
        <taxon>Liparidae</taxon>
        <taxon>Liparis</taxon>
    </lineage>
</organism>
<dbReference type="EMBL" id="SRLO01000770">
    <property type="protein sequence ID" value="TNN46869.1"/>
    <property type="molecule type" value="Genomic_DNA"/>
</dbReference>
<accession>A0A4Z2G025</accession>
<sequence length="75" mass="8166">MTQFETACASGGLQPRCCELRAELLYLEHHTGERGEQTAKSSGVHKTPGAVGSCRKALFAVDASNLPWDFKPDMK</sequence>
<name>A0A4Z2G025_9TELE</name>
<dbReference type="AlphaFoldDB" id="A0A4Z2G025"/>
<protein>
    <submittedName>
        <fullName evidence="1">Uncharacterized protein</fullName>
    </submittedName>
</protein>
<evidence type="ECO:0000313" key="1">
    <source>
        <dbReference type="EMBL" id="TNN46869.1"/>
    </source>
</evidence>
<proteinExistence type="predicted"/>
<evidence type="ECO:0000313" key="2">
    <source>
        <dbReference type="Proteomes" id="UP000314294"/>
    </source>
</evidence>
<gene>
    <name evidence="1" type="ORF">EYF80_042925</name>
</gene>
<comment type="caution">
    <text evidence="1">The sequence shown here is derived from an EMBL/GenBank/DDBJ whole genome shotgun (WGS) entry which is preliminary data.</text>
</comment>
<dbReference type="Proteomes" id="UP000314294">
    <property type="component" value="Unassembled WGS sequence"/>
</dbReference>
<reference evidence="1 2" key="1">
    <citation type="submission" date="2019-03" db="EMBL/GenBank/DDBJ databases">
        <title>First draft genome of Liparis tanakae, snailfish: a comprehensive survey of snailfish specific genes.</title>
        <authorList>
            <person name="Kim W."/>
            <person name="Song I."/>
            <person name="Jeong J.-H."/>
            <person name="Kim D."/>
            <person name="Kim S."/>
            <person name="Ryu S."/>
            <person name="Song J.Y."/>
            <person name="Lee S.K."/>
        </authorList>
    </citation>
    <scope>NUCLEOTIDE SEQUENCE [LARGE SCALE GENOMIC DNA]</scope>
    <source>
        <tissue evidence="1">Muscle</tissue>
    </source>
</reference>
<keyword evidence="2" id="KW-1185">Reference proteome</keyword>